<dbReference type="AlphaFoldDB" id="A0A183PNF2"/>
<dbReference type="PROSITE" id="PS50095">
    <property type="entry name" value="PLAT"/>
    <property type="match status" value="1"/>
</dbReference>
<evidence type="ECO:0000256" key="1">
    <source>
        <dbReference type="PROSITE-ProRule" id="PRU00152"/>
    </source>
</evidence>
<keyword evidence="3" id="KW-1185">Reference proteome</keyword>
<reference evidence="2 3" key="1">
    <citation type="submission" date="2018-11" db="EMBL/GenBank/DDBJ databases">
        <authorList>
            <consortium name="Pathogen Informatics"/>
        </authorList>
    </citation>
    <scope>NUCLEOTIDE SEQUENCE [LARGE SCALE GENOMIC DNA]</scope>
    <source>
        <strain>Denwood</strain>
        <strain evidence="3">Zambia</strain>
    </source>
</reference>
<organism evidence="2 3">
    <name type="scientific">Schistosoma mattheei</name>
    <dbReference type="NCBI Taxonomy" id="31246"/>
    <lineage>
        <taxon>Eukaryota</taxon>
        <taxon>Metazoa</taxon>
        <taxon>Spiralia</taxon>
        <taxon>Lophotrochozoa</taxon>
        <taxon>Platyhelminthes</taxon>
        <taxon>Trematoda</taxon>
        <taxon>Digenea</taxon>
        <taxon>Strigeidida</taxon>
        <taxon>Schistosomatoidea</taxon>
        <taxon>Schistosomatidae</taxon>
        <taxon>Schistosoma</taxon>
    </lineage>
</organism>
<proteinExistence type="predicted"/>
<evidence type="ECO:0000313" key="2">
    <source>
        <dbReference type="EMBL" id="VDP69837.1"/>
    </source>
</evidence>
<protein>
    <submittedName>
        <fullName evidence="2">Uncharacterized protein</fullName>
    </submittedName>
</protein>
<dbReference type="Proteomes" id="UP000269396">
    <property type="component" value="Unassembled WGS sequence"/>
</dbReference>
<dbReference type="SUPFAM" id="SSF49723">
    <property type="entry name" value="Lipase/lipooxygenase domain (PLAT/LH2 domain)"/>
    <property type="match status" value="1"/>
</dbReference>
<comment type="caution">
    <text evidence="1">Lacks conserved residue(s) required for the propagation of feature annotation.</text>
</comment>
<dbReference type="InterPro" id="IPR001024">
    <property type="entry name" value="PLAT/LH2_dom"/>
</dbReference>
<dbReference type="EMBL" id="UZAL01036441">
    <property type="protein sequence ID" value="VDP69837.1"/>
    <property type="molecule type" value="Genomic_DNA"/>
</dbReference>
<evidence type="ECO:0000313" key="3">
    <source>
        <dbReference type="Proteomes" id="UP000269396"/>
    </source>
</evidence>
<gene>
    <name evidence="2" type="ORF">SMTD_LOCUS15888</name>
</gene>
<accession>A0A183PNF2</accession>
<sequence length="53" mass="6168">MDEFVIEAVQLGSISKICIGHEERSPGYGWYLAKIVLTIKENPKYKLTFECYR</sequence>
<name>A0A183PNF2_9TREM</name>
<dbReference type="Gene3D" id="2.60.60.20">
    <property type="entry name" value="PLAT/LH2 domain"/>
    <property type="match status" value="1"/>
</dbReference>
<dbReference type="InterPro" id="IPR036392">
    <property type="entry name" value="PLAT/LH2_dom_sf"/>
</dbReference>